<dbReference type="InterPro" id="IPR029045">
    <property type="entry name" value="ClpP/crotonase-like_dom_sf"/>
</dbReference>
<keyword evidence="3" id="KW-1185">Reference proteome</keyword>
<dbReference type="SUPFAM" id="SSF52096">
    <property type="entry name" value="ClpP/crotonase"/>
    <property type="match status" value="1"/>
</dbReference>
<protein>
    <submittedName>
        <fullName evidence="2">Uncharacterized protein</fullName>
    </submittedName>
</protein>
<dbReference type="Proteomes" id="UP001213907">
    <property type="component" value="Chromosome"/>
</dbReference>
<dbReference type="Gene3D" id="3.90.226.10">
    <property type="entry name" value="2-enoyl-CoA Hydratase, Chain A, domain 1"/>
    <property type="match status" value="1"/>
</dbReference>
<organism evidence="2 3">
    <name type="scientific">Afipia carboxydohydrogena</name>
    <name type="common">Pseudomonas carboxydohydrogena</name>
    <dbReference type="NCBI Taxonomy" id="290"/>
    <lineage>
        <taxon>Bacteria</taxon>
        <taxon>Pseudomonadati</taxon>
        <taxon>Pseudomonadota</taxon>
        <taxon>Alphaproteobacteria</taxon>
        <taxon>Hyphomicrobiales</taxon>
        <taxon>Nitrobacteraceae</taxon>
        <taxon>Afipia</taxon>
    </lineage>
</organism>
<name>A0ABY8BXW4_AFICR</name>
<reference evidence="2 3" key="1">
    <citation type="submission" date="2022-11" db="EMBL/GenBank/DDBJ databases">
        <authorList>
            <person name="Siebert D."/>
            <person name="Busche T."/>
            <person name="Saydam E."/>
            <person name="Kalinowski J."/>
            <person name="Ruckert C."/>
            <person name="Blombach B."/>
        </authorList>
    </citation>
    <scope>NUCLEOTIDE SEQUENCE [LARGE SCALE GENOMIC DNA]</scope>
    <source>
        <strain evidence="2 3">DSM 1083</strain>
    </source>
</reference>
<evidence type="ECO:0000313" key="3">
    <source>
        <dbReference type="Proteomes" id="UP001213907"/>
    </source>
</evidence>
<sequence>MIPKIKPPGLSPRDAGGPWGQPAAEASEPNLGDAPSGPTRRWFGRASLSSILFAVLILALWGGQAWQELSQPAAWAYWKDRFVSPSLSSSTGEVQVNGRARRVLAVRGPIGAAAASWFRERLDEAKLASGDVVLLSSPGGRLDQGLIMGEVVRARGLTTMVGTLDGEGRVRASYCASACVLVFAGGVVREAFPGSALGVHQFTTDAPQSADFGRDVVADTQKTTGIILAYMTKMGISPSILQAMSATKDIRWLNEKEILDLKLATDRFAG</sequence>
<dbReference type="RefSeq" id="WP_275248601.1">
    <property type="nucleotide sequence ID" value="NZ_BAABDX010000001.1"/>
</dbReference>
<proteinExistence type="predicted"/>
<evidence type="ECO:0000256" key="1">
    <source>
        <dbReference type="SAM" id="MobiDB-lite"/>
    </source>
</evidence>
<feature type="region of interest" description="Disordered" evidence="1">
    <location>
        <begin position="1"/>
        <end position="38"/>
    </location>
</feature>
<feature type="compositionally biased region" description="Pro residues" evidence="1">
    <location>
        <begin position="1"/>
        <end position="10"/>
    </location>
</feature>
<gene>
    <name evidence="2" type="ORF">AFIC_001610</name>
</gene>
<dbReference type="EMBL" id="CP113162">
    <property type="protein sequence ID" value="WEF53087.1"/>
    <property type="molecule type" value="Genomic_DNA"/>
</dbReference>
<accession>A0ABY8BXW4</accession>
<evidence type="ECO:0000313" key="2">
    <source>
        <dbReference type="EMBL" id="WEF53087.1"/>
    </source>
</evidence>